<dbReference type="InterPro" id="IPR013087">
    <property type="entry name" value="Znf_C2H2_type"/>
</dbReference>
<feature type="region of interest" description="Disordered" evidence="8">
    <location>
        <begin position="1"/>
        <end position="130"/>
    </location>
</feature>
<protein>
    <submittedName>
        <fullName evidence="10">Podospora anserina S mat+ genomic DNA chromosome 1, supercontig 4</fullName>
    </submittedName>
    <submittedName>
        <fullName evidence="11">Zinc finger protein</fullName>
    </submittedName>
</protein>
<gene>
    <name evidence="10" type="ORF">PODANS_1_16860</name>
</gene>
<reference evidence="11" key="4">
    <citation type="submission" date="2015-04" db="EMBL/GenBank/DDBJ databases">
        <title>Maintaining two mating types: Structure of the mating type locus and its role in heterokaryosis in Podospora anserina.</title>
        <authorList>
            <person name="Grognet P."/>
            <person name="Bidard F."/>
            <person name="Kuchly C."/>
            <person name="Chan Ho Tong L."/>
            <person name="Coppin E."/>
            <person name="Ait Benkhali J."/>
            <person name="Couloux A."/>
            <person name="Wincker P."/>
            <person name="Debuchy R."/>
            <person name="Silar P."/>
        </authorList>
    </citation>
    <scope>NUCLEOTIDE SEQUENCE</scope>
</reference>
<dbReference type="GO" id="GO:0008270">
    <property type="term" value="F:zinc ion binding"/>
    <property type="evidence" value="ECO:0007669"/>
    <property type="project" value="UniProtKB-KW"/>
</dbReference>
<dbReference type="PANTHER" id="PTHR23235">
    <property type="entry name" value="KRUEPPEL-LIKE TRANSCRIPTION FACTOR"/>
    <property type="match status" value="1"/>
</dbReference>
<dbReference type="Gene3D" id="3.30.160.60">
    <property type="entry name" value="Classic Zinc Finger"/>
    <property type="match status" value="3"/>
</dbReference>
<evidence type="ECO:0000256" key="4">
    <source>
        <dbReference type="ARBA" id="ARBA00022771"/>
    </source>
</evidence>
<dbReference type="GeneID" id="6191777"/>
<feature type="compositionally biased region" description="Polar residues" evidence="8">
    <location>
        <begin position="1"/>
        <end position="11"/>
    </location>
</feature>
<dbReference type="VEuPathDB" id="FungiDB:PODANS_1_16860"/>
<dbReference type="RefSeq" id="XP_001907133.1">
    <property type="nucleotide sequence ID" value="XM_001907098.1"/>
</dbReference>
<evidence type="ECO:0000256" key="5">
    <source>
        <dbReference type="ARBA" id="ARBA00022833"/>
    </source>
</evidence>
<dbReference type="GO" id="GO:0000981">
    <property type="term" value="F:DNA-binding transcription factor activity, RNA polymerase II-specific"/>
    <property type="evidence" value="ECO:0007669"/>
    <property type="project" value="TreeGrafter"/>
</dbReference>
<keyword evidence="3" id="KW-0677">Repeat</keyword>
<dbReference type="Proteomes" id="UP000001197">
    <property type="component" value="Chromosome 1"/>
</dbReference>
<keyword evidence="2" id="KW-0479">Metal-binding</keyword>
<feature type="compositionally biased region" description="Basic and acidic residues" evidence="8">
    <location>
        <begin position="70"/>
        <end position="82"/>
    </location>
</feature>
<evidence type="ECO:0000313" key="10">
    <source>
        <dbReference type="EMBL" id="CAP67804.1"/>
    </source>
</evidence>
<evidence type="ECO:0000256" key="1">
    <source>
        <dbReference type="ARBA" id="ARBA00004123"/>
    </source>
</evidence>
<dbReference type="KEGG" id="pan:PODANSg4166"/>
<sequence>MASNRGPTATEAQAPRAPATALTAQRSLKRARETTPTSPESAHSGDLSPSKIARLMGLHTPTLTGAAALEEERRRREEEHQHQQLASLETSENPNHRAIEELMSGVVNALSRSHDAPAPAPPPTGVSEIEAAAAAAARALSSVTIPTGENPISELQDVSPQSGTSGASLEDAEGQVVHSPAAMDIDGRGDQRMYAPQPDAQMDEKTANSLSYPGVLSPQGNMPAPGAPQRGMSMPMPPSQGSDMEPRSPGNSNKKHKCPYCQTEFTRHHNLKSHLLTHSQEKPFICSHCQQRFRRLHDLKRHGKLHTGEKPHVCPKCDRKFARGDALARHSKGAGGCAGRRSSMAGFGEEDYEASGADDSAMSGVLYDANASGDMADDERRRSLPSIKAQHVPGQPGVDGYAAHSNTYPPVGQRPGGLYPPNVDRGSTSSNTSPTVPNNHTPHTSISSVPLSAGGASMYSQSGMTESPKPLSPGAAQANQGLLQRSPHETHQAASGLSLPAHGMSPTAKQAWLSQYPPADRDAIKGNTAPTAQATGRGRGRAASGAAPPAQGAPPADGNLFGAEQQQPYWVLLQHFDERLKQMQDQVAAEISKASAPLLEKINIQDQHIAALSAEVASLRQQLQGQQEPPLPQGQEQQEAEQPQHQQLQEQQPQQQPEAPNEVAVQE</sequence>
<feature type="domain" description="C2H2-type" evidence="9">
    <location>
        <begin position="256"/>
        <end position="283"/>
    </location>
</feature>
<evidence type="ECO:0000256" key="7">
    <source>
        <dbReference type="PROSITE-ProRule" id="PRU00042"/>
    </source>
</evidence>
<dbReference type="eggNOG" id="KOG1721">
    <property type="taxonomic scope" value="Eukaryota"/>
</dbReference>
<evidence type="ECO:0000313" key="12">
    <source>
        <dbReference type="Proteomes" id="UP000001197"/>
    </source>
</evidence>
<evidence type="ECO:0000256" key="8">
    <source>
        <dbReference type="SAM" id="MobiDB-lite"/>
    </source>
</evidence>
<dbReference type="FunFam" id="3.30.160.60:FF:000446">
    <property type="entry name" value="Zinc finger protein"/>
    <property type="match status" value="1"/>
</dbReference>
<organism evidence="10">
    <name type="scientific">Podospora anserina (strain S / ATCC MYA-4624 / DSM 980 / FGSC 10383)</name>
    <name type="common">Pleurage anserina</name>
    <dbReference type="NCBI Taxonomy" id="515849"/>
    <lineage>
        <taxon>Eukaryota</taxon>
        <taxon>Fungi</taxon>
        <taxon>Dikarya</taxon>
        <taxon>Ascomycota</taxon>
        <taxon>Pezizomycotina</taxon>
        <taxon>Sordariomycetes</taxon>
        <taxon>Sordariomycetidae</taxon>
        <taxon>Sordariales</taxon>
        <taxon>Podosporaceae</taxon>
        <taxon>Podospora</taxon>
        <taxon>Podospora anserina</taxon>
    </lineage>
</organism>
<dbReference type="PROSITE" id="PS00028">
    <property type="entry name" value="ZINC_FINGER_C2H2_1"/>
    <property type="match status" value="2"/>
</dbReference>
<feature type="domain" description="C2H2-type" evidence="9">
    <location>
        <begin position="312"/>
        <end position="342"/>
    </location>
</feature>
<proteinExistence type="predicted"/>
<feature type="domain" description="C2H2-type" evidence="9">
    <location>
        <begin position="284"/>
        <end position="311"/>
    </location>
</feature>
<comment type="subcellular location">
    <subcellularLocation>
        <location evidence="1">Nucleus</location>
    </subcellularLocation>
</comment>
<keyword evidence="5" id="KW-0862">Zinc</keyword>
<dbReference type="Pfam" id="PF00096">
    <property type="entry name" value="zf-C2H2"/>
    <property type="match status" value="1"/>
</dbReference>
<dbReference type="GO" id="GO:0000978">
    <property type="term" value="F:RNA polymerase II cis-regulatory region sequence-specific DNA binding"/>
    <property type="evidence" value="ECO:0007669"/>
    <property type="project" value="TreeGrafter"/>
</dbReference>
<name>B2ATT1_PODAN</name>
<dbReference type="PANTHER" id="PTHR23235:SF120">
    <property type="entry name" value="KRUPPEL-LIKE FACTOR 15"/>
    <property type="match status" value="1"/>
</dbReference>
<dbReference type="InterPro" id="IPR036236">
    <property type="entry name" value="Znf_C2H2_sf"/>
</dbReference>
<feature type="compositionally biased region" description="Low complexity" evidence="8">
    <location>
        <begin position="621"/>
        <end position="660"/>
    </location>
</feature>
<dbReference type="SUPFAM" id="SSF57667">
    <property type="entry name" value="beta-beta-alpha zinc fingers"/>
    <property type="match status" value="2"/>
</dbReference>
<dbReference type="HOGENOM" id="CLU_013258_0_1_1"/>
<evidence type="ECO:0000256" key="3">
    <source>
        <dbReference type="ARBA" id="ARBA00022737"/>
    </source>
</evidence>
<feature type="compositionally biased region" description="Low complexity" evidence="8">
    <location>
        <begin position="427"/>
        <end position="445"/>
    </location>
</feature>
<evidence type="ECO:0000256" key="2">
    <source>
        <dbReference type="ARBA" id="ARBA00022723"/>
    </source>
</evidence>
<feature type="region of interest" description="Disordered" evidence="8">
    <location>
        <begin position="387"/>
        <end position="561"/>
    </location>
</feature>
<dbReference type="PROSITE" id="PS50157">
    <property type="entry name" value="ZINC_FINGER_C2H2_2"/>
    <property type="match status" value="3"/>
</dbReference>
<dbReference type="GO" id="GO:0005634">
    <property type="term" value="C:nucleus"/>
    <property type="evidence" value="ECO:0007669"/>
    <property type="project" value="UniProtKB-SubCell"/>
</dbReference>
<evidence type="ECO:0000259" key="9">
    <source>
        <dbReference type="PROSITE" id="PS50157"/>
    </source>
</evidence>
<feature type="region of interest" description="Disordered" evidence="8">
    <location>
        <begin position="620"/>
        <end position="667"/>
    </location>
</feature>
<dbReference type="EMBL" id="CU633899">
    <property type="protein sequence ID" value="CAP67804.1"/>
    <property type="molecule type" value="Genomic_DNA"/>
</dbReference>
<dbReference type="SMART" id="SM00355">
    <property type="entry name" value="ZnF_C2H2"/>
    <property type="match status" value="3"/>
</dbReference>
<keyword evidence="6" id="KW-0539">Nucleus</keyword>
<dbReference type="EMBL" id="FO904936">
    <property type="protein sequence ID" value="CDP24061.1"/>
    <property type="molecule type" value="Genomic_DNA"/>
</dbReference>
<dbReference type="OrthoDB" id="8117402at2759"/>
<keyword evidence="4 7" id="KW-0863">Zinc-finger</keyword>
<accession>B2ATT1</accession>
<dbReference type="AlphaFoldDB" id="B2ATT1"/>
<evidence type="ECO:0000313" key="11">
    <source>
        <dbReference type="EMBL" id="CDP24061.1"/>
    </source>
</evidence>
<reference evidence="10 12" key="1">
    <citation type="journal article" date="2008" name="Genome Biol.">
        <title>The genome sequence of the model ascomycete fungus Podospora anserina.</title>
        <authorList>
            <person name="Espagne E."/>
            <person name="Lespinet O."/>
            <person name="Malagnac F."/>
            <person name="Da Silva C."/>
            <person name="Jaillon O."/>
            <person name="Porcel B.M."/>
            <person name="Couloux A."/>
            <person name="Aury J.-M."/>
            <person name="Segurens B."/>
            <person name="Poulain J."/>
            <person name="Anthouard V."/>
            <person name="Grossetete S."/>
            <person name="Khalili H."/>
            <person name="Coppin E."/>
            <person name="Dequard-Chablat M."/>
            <person name="Picard M."/>
            <person name="Contamine V."/>
            <person name="Arnaise S."/>
            <person name="Bourdais A."/>
            <person name="Berteaux-Lecellier V."/>
            <person name="Gautheret D."/>
            <person name="de Vries R.P."/>
            <person name="Battaglia E."/>
            <person name="Coutinho P.M."/>
            <person name="Danchin E.G.J."/>
            <person name="Henrissat B."/>
            <person name="El Khoury R."/>
            <person name="Sainsard-Chanet A."/>
            <person name="Boivin A."/>
            <person name="Pinan-Lucarre B."/>
            <person name="Sellem C.H."/>
            <person name="Debuchy R."/>
            <person name="Wincker P."/>
            <person name="Weissenbach J."/>
            <person name="Silar P."/>
        </authorList>
    </citation>
    <scope>NUCLEOTIDE SEQUENCE [LARGE SCALE GENOMIC DNA]</scope>
    <source>
        <strain evidence="12">S / ATCC MYA-4624 / DSM 980 / FGSC 10383</strain>
        <strain evidence="10">S mat+</strain>
    </source>
</reference>
<feature type="compositionally biased region" description="Low complexity" evidence="8">
    <location>
        <begin position="528"/>
        <end position="556"/>
    </location>
</feature>
<feature type="compositionally biased region" description="Polar residues" evidence="8">
    <location>
        <begin position="156"/>
        <end position="167"/>
    </location>
</feature>
<feature type="compositionally biased region" description="Polar residues" evidence="8">
    <location>
        <begin position="83"/>
        <end position="93"/>
    </location>
</feature>
<dbReference type="FunFam" id="3.30.160.60:FF:000145">
    <property type="entry name" value="Zinc finger protein 574"/>
    <property type="match status" value="1"/>
</dbReference>
<reference evidence="12" key="3">
    <citation type="journal article" date="2014" name="Genetics">
        <title>Maintaining two mating types: Structure of the mating type locus and its role in heterokaryosis in Podospora anserina.</title>
        <authorList>
            <person name="Grognet P."/>
            <person name="Bidard F."/>
            <person name="Kuchly C."/>
            <person name="Tong L.C.H."/>
            <person name="Coppin E."/>
            <person name="Benkhali J.A."/>
            <person name="Couloux A."/>
            <person name="Wincker P."/>
            <person name="Debuchy R."/>
            <person name="Silar P."/>
        </authorList>
    </citation>
    <scope>GENOME REANNOTATION</scope>
    <source>
        <strain evidence="12">S / ATCC MYA-4624 / DSM 980 / FGSC 10383</strain>
    </source>
</reference>
<keyword evidence="12" id="KW-1185">Reference proteome</keyword>
<reference evidence="10" key="2">
    <citation type="submission" date="2008-07" db="EMBL/GenBank/DDBJ databases">
        <authorList>
            <person name="Genoscope - CEA"/>
        </authorList>
    </citation>
    <scope>NUCLEOTIDE SEQUENCE</scope>
    <source>
        <strain evidence="10">S mat+</strain>
    </source>
</reference>
<evidence type="ECO:0000256" key="6">
    <source>
        <dbReference type="ARBA" id="ARBA00023242"/>
    </source>
</evidence>
<feature type="region of interest" description="Disordered" evidence="8">
    <location>
        <begin position="145"/>
        <end position="256"/>
    </location>
</feature>